<gene>
    <name evidence="12" type="ORF">FHB240107_LOCUS6545</name>
</gene>
<feature type="transmembrane region" description="Helical" evidence="9">
    <location>
        <begin position="122"/>
        <end position="141"/>
    </location>
</feature>
<dbReference type="AlphaFoldDB" id="A0ABC9HHU1"/>
<evidence type="ECO:0000256" key="8">
    <source>
        <dbReference type="SAM" id="MobiDB-lite"/>
    </source>
</evidence>
<organism evidence="12 13">
    <name type="scientific">Fasciola hepatica</name>
    <name type="common">Liver fluke</name>
    <dbReference type="NCBI Taxonomy" id="6192"/>
    <lineage>
        <taxon>Eukaryota</taxon>
        <taxon>Metazoa</taxon>
        <taxon>Spiralia</taxon>
        <taxon>Lophotrochozoa</taxon>
        <taxon>Platyhelminthes</taxon>
        <taxon>Trematoda</taxon>
        <taxon>Digenea</taxon>
        <taxon>Plagiorchiida</taxon>
        <taxon>Echinostomata</taxon>
        <taxon>Echinostomatoidea</taxon>
        <taxon>Fasciolidae</taxon>
        <taxon>Fasciola</taxon>
    </lineage>
</organism>
<evidence type="ECO:0000256" key="1">
    <source>
        <dbReference type="ARBA" id="ARBA00007983"/>
    </source>
</evidence>
<comment type="similarity">
    <text evidence="1 7">Belongs to the copper/topaquinone oxidase family.</text>
</comment>
<dbReference type="Gene3D" id="3.10.450.40">
    <property type="match status" value="2"/>
</dbReference>
<feature type="region of interest" description="Disordered" evidence="8">
    <location>
        <begin position="529"/>
        <end position="549"/>
    </location>
</feature>
<evidence type="ECO:0000313" key="13">
    <source>
        <dbReference type="Proteomes" id="UP001189180"/>
    </source>
</evidence>
<keyword evidence="4 7" id="KW-0560">Oxidoreductase</keyword>
<dbReference type="Proteomes" id="UP001189180">
    <property type="component" value="Unassembled WGS sequence"/>
</dbReference>
<dbReference type="Gene3D" id="2.70.98.20">
    <property type="entry name" value="Copper amine oxidase, catalytic domain"/>
    <property type="match status" value="1"/>
</dbReference>
<dbReference type="GO" id="GO:0046872">
    <property type="term" value="F:metal ion binding"/>
    <property type="evidence" value="ECO:0007669"/>
    <property type="project" value="UniProtKB-KW"/>
</dbReference>
<feature type="compositionally biased region" description="Polar residues" evidence="8">
    <location>
        <begin position="76"/>
        <end position="96"/>
    </location>
</feature>
<dbReference type="PROSITE" id="PS01165">
    <property type="entry name" value="COPPER_AMINE_OXID_2"/>
    <property type="match status" value="1"/>
</dbReference>
<keyword evidence="2 7" id="KW-0479">Metal-binding</keyword>
<dbReference type="InterPro" id="IPR015328">
    <property type="entry name" value="DUF1965"/>
</dbReference>
<keyword evidence="9" id="KW-0812">Transmembrane</keyword>
<evidence type="ECO:0000256" key="3">
    <source>
        <dbReference type="ARBA" id="ARBA00022772"/>
    </source>
</evidence>
<dbReference type="InterPro" id="IPR049947">
    <property type="entry name" value="Cu_Am_Ox_Cu-bd"/>
</dbReference>
<dbReference type="GO" id="GO:0016491">
    <property type="term" value="F:oxidoreductase activity"/>
    <property type="evidence" value="ECO:0007669"/>
    <property type="project" value="UniProtKB-KW"/>
</dbReference>
<evidence type="ECO:0000313" key="12">
    <source>
        <dbReference type="EMBL" id="CAM0512206.1"/>
    </source>
</evidence>
<dbReference type="InterPro" id="IPR016182">
    <property type="entry name" value="Cu_amine_oxidase_N-reg"/>
</dbReference>
<dbReference type="EC" id="1.4.3.-" evidence="7"/>
<feature type="domain" description="DUF1965" evidence="11">
    <location>
        <begin position="432"/>
        <end position="478"/>
    </location>
</feature>
<comment type="caution">
    <text evidence="12">The sequence shown here is derived from an EMBL/GenBank/DDBJ whole genome shotgun (WGS) entry which is preliminary data.</text>
</comment>
<keyword evidence="9" id="KW-1133">Transmembrane helix</keyword>
<comment type="PTM">
    <text evidence="6 7">Topaquinone (TPQ) is generated by copper-dependent autoxidation of a specific tyrosyl residue.</text>
</comment>
<feature type="compositionally biased region" description="Polar residues" evidence="8">
    <location>
        <begin position="534"/>
        <end position="543"/>
    </location>
</feature>
<evidence type="ECO:0000256" key="4">
    <source>
        <dbReference type="ARBA" id="ARBA00023002"/>
    </source>
</evidence>
<dbReference type="PANTHER" id="PTHR10638">
    <property type="entry name" value="COPPER AMINE OXIDASE"/>
    <property type="match status" value="1"/>
</dbReference>
<dbReference type="InterPro" id="IPR036460">
    <property type="entry name" value="Cu_amine_oxidase_C_sf"/>
</dbReference>
<feature type="region of interest" description="Disordered" evidence="8">
    <location>
        <begin position="76"/>
        <end position="105"/>
    </location>
</feature>
<feature type="modified residue" description="2',4',5'-topaquinone" evidence="6">
    <location>
        <position position="720"/>
    </location>
</feature>
<accession>A0ABC9HHU1</accession>
<dbReference type="GO" id="GO:0009308">
    <property type="term" value="P:amine metabolic process"/>
    <property type="evidence" value="ECO:0007669"/>
    <property type="project" value="UniProtKB-UniRule"/>
</dbReference>
<dbReference type="Pfam" id="PF01179">
    <property type="entry name" value="Cu_amine_oxid"/>
    <property type="match status" value="1"/>
</dbReference>
<dbReference type="InterPro" id="IPR015798">
    <property type="entry name" value="Cu_amine_oxidase_C"/>
</dbReference>
<comment type="cofactor">
    <cofactor evidence="7">
        <name>Cu cation</name>
        <dbReference type="ChEBI" id="CHEBI:23378"/>
    </cofactor>
    <text evidence="7">Contains 1 topaquinone per subunit.</text>
</comment>
<feature type="domain" description="Copper amine oxidase catalytic" evidence="10">
    <location>
        <begin position="550"/>
        <end position="991"/>
    </location>
</feature>
<keyword evidence="13" id="KW-1185">Reference proteome</keyword>
<evidence type="ECO:0000256" key="5">
    <source>
        <dbReference type="ARBA" id="ARBA00023008"/>
    </source>
</evidence>
<dbReference type="InterPro" id="IPR000269">
    <property type="entry name" value="Cu_amine_oxidase"/>
</dbReference>
<dbReference type="SUPFAM" id="SSF54416">
    <property type="entry name" value="Amine oxidase N-terminal region"/>
    <property type="match status" value="1"/>
</dbReference>
<evidence type="ECO:0000259" key="10">
    <source>
        <dbReference type="Pfam" id="PF01179"/>
    </source>
</evidence>
<name>A0ABC9HHU1_FASHE</name>
<protein>
    <recommendedName>
        <fullName evidence="7">Amine oxidase</fullName>
        <ecNumber evidence="7">1.4.3.-</ecNumber>
    </recommendedName>
</protein>
<proteinExistence type="inferred from homology"/>
<sequence length="1025" mass="116252">MYTNMHLTKNSRCSIALENVLSIAYFDRQSTPLRGFSQHFLEEEANLLWLSPYRRRQSSSLDGDLNSFRGKYTNTRMTSCAQPSPVSYESGANSPADQLRPPVDAPTLSVQSSATLTNGIKAISVCALMLLGCLVLFAYTFPGKLKLDTVHAKDFVRKPAVPQFWHRFGPSHLEGVIPGRMKRDEPKKIPEHLDYGPLDEPNCMEYTKVLSALRTQIGSLYAVDVPGEETNFSYAHLSRRPWTEQLKANFLWAVNLHVPNKAQRTAYFEQLMSRQNPVAQLPRFAHAIIFHPPEIREYLVGPMKAPTEIQLLRTLPYQKRPLGTIEYEALVDFLAIQCTQLDSLLQEVYGASYFREVPSAQWRLGSNEGYSTWLSGNGTSRCQTKFDKPNAFGRPHCLMPTFTSPMTTHEAPDRRRMWLRLMHQVIAFIQHPVDIQFYVDHTSVDPNEWFLVQIWFQGHFYKSVGHLMKAWKDRQFRVRYRPFANLYGGDIFGKTGDTLEEINPTSKSSGSKKSSFLGSQWMKNLLGRTKRDTTQTPGQTSEKPSVDNANRLRIKNRHVKYDLWDFHFTVRRDTGLRFYGVYFDGISILAEGGMDETATVYWGWTPFMRHLTSLETMFGVGAMASELAPGLDCPESATYFPVQLVLAGDVGPVEIEHGVCLFESTVDPPGAPVRRHYEFALNPSVEYGLPTVTENDHTNFGFGAPGRALTVRFITSLFNYDYLFDVVFHTTGVMEFAVTPSGHIHVDAFYPWPEPNRFQPVGLVQSSNAFGFLSNTDLLNFVIHHHLFHFKLDVDVIDQRNAFDVVYVYGPLSLNDSQTNLQGPGKTDPSLPPGLWMTKKRVKTEMEARFHTKFEVPAQYLTCAKADQFSRSGPPNLNCVALVNKGAIKTLLSDTHTEAFAWTRHQLSVTRYHDDEPRASSIYNGVDLVDPVVNFTKFSENDESIENADLVLWVTVGNYHLPRHEDLPNTVTSGGKLAFYLTPHNLFRYSPDALQCDRFFTKNKADWIRGSGVDPDCVSQSVPRL</sequence>
<reference evidence="12 13" key="1">
    <citation type="submission" date="2024-08" db="EMBL/GenBank/DDBJ databases">
        <authorList>
            <person name="Paterson S."/>
        </authorList>
    </citation>
    <scope>NUCLEOTIDE SEQUENCE [LARGE SCALE GENOMIC DNA]</scope>
</reference>
<keyword evidence="5 7" id="KW-0186">Copper</keyword>
<evidence type="ECO:0000256" key="2">
    <source>
        <dbReference type="ARBA" id="ARBA00022723"/>
    </source>
</evidence>
<evidence type="ECO:0000256" key="6">
    <source>
        <dbReference type="PIRSR" id="PIRSR600269-51"/>
    </source>
</evidence>
<dbReference type="SUPFAM" id="SSF49998">
    <property type="entry name" value="Amine oxidase catalytic domain"/>
    <property type="match status" value="1"/>
</dbReference>
<evidence type="ECO:0000259" key="11">
    <source>
        <dbReference type="Pfam" id="PF09248"/>
    </source>
</evidence>
<evidence type="ECO:0000256" key="7">
    <source>
        <dbReference type="RuleBase" id="RU000672"/>
    </source>
</evidence>
<keyword evidence="9" id="KW-0472">Membrane</keyword>
<evidence type="ECO:0000256" key="9">
    <source>
        <dbReference type="SAM" id="Phobius"/>
    </source>
</evidence>
<dbReference type="PANTHER" id="PTHR10638:SF20">
    <property type="entry name" value="AMINE OXIDASE"/>
    <property type="match status" value="1"/>
</dbReference>
<dbReference type="Pfam" id="PF09248">
    <property type="entry name" value="DUF1965"/>
    <property type="match status" value="1"/>
</dbReference>
<keyword evidence="3 6" id="KW-0801">TPQ</keyword>
<dbReference type="EMBL" id="CANUEZ050000199">
    <property type="protein sequence ID" value="CAM0512206.1"/>
    <property type="molecule type" value="Genomic_DNA"/>
</dbReference>